<evidence type="ECO:0000313" key="2">
    <source>
        <dbReference type="EMBL" id="BAM20240.1"/>
    </source>
</evidence>
<dbReference type="EMBL" id="AK404598">
    <property type="protein sequence ID" value="BAM20240.1"/>
    <property type="molecule type" value="mRNA"/>
</dbReference>
<dbReference type="AlphaFoldDB" id="I4DQQ0"/>
<organism evidence="2">
    <name type="scientific">Papilio xuthus</name>
    <name type="common">Asian swallowtail butterfly</name>
    <dbReference type="NCBI Taxonomy" id="66420"/>
    <lineage>
        <taxon>Eukaryota</taxon>
        <taxon>Metazoa</taxon>
        <taxon>Ecdysozoa</taxon>
        <taxon>Arthropoda</taxon>
        <taxon>Hexapoda</taxon>
        <taxon>Insecta</taxon>
        <taxon>Pterygota</taxon>
        <taxon>Neoptera</taxon>
        <taxon>Endopterygota</taxon>
        <taxon>Lepidoptera</taxon>
        <taxon>Glossata</taxon>
        <taxon>Ditrysia</taxon>
        <taxon>Papilionoidea</taxon>
        <taxon>Papilionidae</taxon>
        <taxon>Papilioninae</taxon>
        <taxon>Papilio</taxon>
    </lineage>
</organism>
<evidence type="ECO:0000256" key="1">
    <source>
        <dbReference type="SAM" id="MobiDB-lite"/>
    </source>
</evidence>
<protein>
    <submittedName>
        <fullName evidence="2">Uncharacterized protein</fullName>
    </submittedName>
</protein>
<sequence>MSPGRRRSAVQMISSQSAGISAAAGDGSRDVSPSAPLPVQAPACASSRSTDCRNRA</sequence>
<accession>I4DQQ0</accession>
<feature type="region of interest" description="Disordered" evidence="1">
    <location>
        <begin position="1"/>
        <end position="56"/>
    </location>
</feature>
<name>I4DQQ0_PAPXU</name>
<proteinExistence type="evidence at transcript level"/>
<feature type="compositionally biased region" description="Low complexity" evidence="1">
    <location>
        <begin position="14"/>
        <end position="26"/>
    </location>
</feature>
<reference evidence="2" key="1">
    <citation type="journal article" date="2012" name="BMC Biol.">
        <title>Comprehensive microarray-based analysis for stage-specific larval camouflage pattern-associated genes in the swallowtail butterfly, Papilio xuthus.</title>
        <authorList>
            <person name="Futahashi R."/>
            <person name="Shirataki H."/>
            <person name="Narita T."/>
            <person name="Mita K."/>
            <person name="Fujiwara H."/>
        </authorList>
    </citation>
    <scope>NUCLEOTIDE SEQUENCE</scope>
    <source>
        <tissue evidence="2">Epidermis</tissue>
    </source>
</reference>